<dbReference type="EMBL" id="JAGYWB010000010">
    <property type="protein sequence ID" value="KAI0507619.1"/>
    <property type="molecule type" value="Genomic_DNA"/>
</dbReference>
<comment type="caution">
    <text evidence="1">The sequence shown here is derived from an EMBL/GenBank/DDBJ whole genome shotgun (WGS) entry which is preliminary data.</text>
</comment>
<gene>
    <name evidence="1" type="ORF">KFK09_013745</name>
</gene>
<protein>
    <submittedName>
        <fullName evidence="1">Uncharacterized protein</fullName>
    </submittedName>
</protein>
<name>A0A8T3BDW4_DENNO</name>
<evidence type="ECO:0000313" key="1">
    <source>
        <dbReference type="EMBL" id="KAI0507619.1"/>
    </source>
</evidence>
<dbReference type="Proteomes" id="UP000829196">
    <property type="component" value="Unassembled WGS sequence"/>
</dbReference>
<keyword evidence="2" id="KW-1185">Reference proteome</keyword>
<proteinExistence type="predicted"/>
<sequence>MSIFSKPLHLVFWNAFEWKTGKWKSFLKMRVISHCSVLLKLQVFSLLMGAHEFKVAWAIQRACFLLMLPHDLVEAIFRG</sequence>
<evidence type="ECO:0000313" key="2">
    <source>
        <dbReference type="Proteomes" id="UP000829196"/>
    </source>
</evidence>
<organism evidence="1 2">
    <name type="scientific">Dendrobium nobile</name>
    <name type="common">Orchid</name>
    <dbReference type="NCBI Taxonomy" id="94219"/>
    <lineage>
        <taxon>Eukaryota</taxon>
        <taxon>Viridiplantae</taxon>
        <taxon>Streptophyta</taxon>
        <taxon>Embryophyta</taxon>
        <taxon>Tracheophyta</taxon>
        <taxon>Spermatophyta</taxon>
        <taxon>Magnoliopsida</taxon>
        <taxon>Liliopsida</taxon>
        <taxon>Asparagales</taxon>
        <taxon>Orchidaceae</taxon>
        <taxon>Epidendroideae</taxon>
        <taxon>Malaxideae</taxon>
        <taxon>Dendrobiinae</taxon>
        <taxon>Dendrobium</taxon>
    </lineage>
</organism>
<dbReference type="AlphaFoldDB" id="A0A8T3BDW4"/>
<accession>A0A8T3BDW4</accession>
<reference evidence="1" key="1">
    <citation type="journal article" date="2022" name="Front. Genet.">
        <title>Chromosome-Scale Assembly of the Dendrobium nobile Genome Provides Insights Into the Molecular Mechanism of the Biosynthesis of the Medicinal Active Ingredient of Dendrobium.</title>
        <authorList>
            <person name="Xu Q."/>
            <person name="Niu S.-C."/>
            <person name="Li K.-L."/>
            <person name="Zheng P.-J."/>
            <person name="Zhang X.-J."/>
            <person name="Jia Y."/>
            <person name="Liu Y."/>
            <person name="Niu Y.-X."/>
            <person name="Yu L.-H."/>
            <person name="Chen D.-F."/>
            <person name="Zhang G.-Q."/>
        </authorList>
    </citation>
    <scope>NUCLEOTIDE SEQUENCE</scope>
    <source>
        <tissue evidence="1">Leaf</tissue>
    </source>
</reference>